<dbReference type="Gene3D" id="1.20.1200.10">
    <property type="entry name" value="Cobalamin adenosyltransferase-like"/>
    <property type="match status" value="1"/>
</dbReference>
<dbReference type="GO" id="GO:0009236">
    <property type="term" value="P:cobalamin biosynthetic process"/>
    <property type="evidence" value="ECO:0007669"/>
    <property type="project" value="UniProtKB-UniRule"/>
</dbReference>
<evidence type="ECO:0000256" key="5">
    <source>
        <dbReference type="ARBA" id="ARBA00022840"/>
    </source>
</evidence>
<comment type="catalytic activity">
    <reaction evidence="6">
        <text>2 cob(II)alamin + reduced [electron-transfer flavoprotein] + 2 ATP = 2 adenosylcob(III)alamin + 2 triphosphate + oxidized [electron-transfer flavoprotein] + 3 H(+)</text>
        <dbReference type="Rhea" id="RHEA:28671"/>
        <dbReference type="Rhea" id="RHEA-COMP:10685"/>
        <dbReference type="Rhea" id="RHEA-COMP:10686"/>
        <dbReference type="ChEBI" id="CHEBI:15378"/>
        <dbReference type="ChEBI" id="CHEBI:16304"/>
        <dbReference type="ChEBI" id="CHEBI:18036"/>
        <dbReference type="ChEBI" id="CHEBI:18408"/>
        <dbReference type="ChEBI" id="CHEBI:30616"/>
        <dbReference type="ChEBI" id="CHEBI:57692"/>
        <dbReference type="ChEBI" id="CHEBI:58307"/>
        <dbReference type="EC" id="2.5.1.17"/>
    </reaction>
</comment>
<dbReference type="PANTHER" id="PTHR12213:SF0">
    <property type="entry name" value="CORRINOID ADENOSYLTRANSFERASE MMAB"/>
    <property type="match status" value="1"/>
</dbReference>
<protein>
    <recommendedName>
        <fullName evidence="6">Corrinoid adenosyltransferase</fullName>
        <ecNumber evidence="6">2.5.1.17</ecNumber>
    </recommendedName>
    <alternativeName>
        <fullName evidence="6">Cob(II)alamin adenosyltransferase</fullName>
    </alternativeName>
    <alternativeName>
        <fullName evidence="6">Cob(II)yrinic acid a,c-diamide adenosyltransferase</fullName>
    </alternativeName>
    <alternativeName>
        <fullName evidence="6">Cobinamide/cobalamin adenosyltransferase</fullName>
    </alternativeName>
</protein>
<evidence type="ECO:0000313" key="10">
    <source>
        <dbReference type="Proteomes" id="UP000245812"/>
    </source>
</evidence>
<dbReference type="FunFam" id="1.20.1200.10:FF:000001">
    <property type="entry name" value="Cob(I)yrinic acid a,c-diamide adenosyltransferase"/>
    <property type="match status" value="1"/>
</dbReference>
<dbReference type="GO" id="GO:0008817">
    <property type="term" value="F:corrinoid adenosyltransferase activity"/>
    <property type="evidence" value="ECO:0007669"/>
    <property type="project" value="UniProtKB-UniRule"/>
</dbReference>
<feature type="domain" description="Cobalamin adenosyltransferase-like" evidence="8">
    <location>
        <begin position="8"/>
        <end position="166"/>
    </location>
</feature>
<proteinExistence type="inferred from homology"/>
<feature type="region of interest" description="Disordered" evidence="7">
    <location>
        <begin position="1"/>
        <end position="30"/>
    </location>
</feature>
<organism evidence="9 10">
    <name type="scientific">Fulvimonas soli</name>
    <dbReference type="NCBI Taxonomy" id="155197"/>
    <lineage>
        <taxon>Bacteria</taxon>
        <taxon>Pseudomonadati</taxon>
        <taxon>Pseudomonadota</taxon>
        <taxon>Gammaproteobacteria</taxon>
        <taxon>Lysobacterales</taxon>
        <taxon>Rhodanobacteraceae</taxon>
        <taxon>Fulvimonas</taxon>
    </lineage>
</organism>
<comment type="subunit">
    <text evidence="2">Homotrimer.</text>
</comment>
<evidence type="ECO:0000256" key="4">
    <source>
        <dbReference type="ARBA" id="ARBA00022741"/>
    </source>
</evidence>
<dbReference type="OrthoDB" id="9778896at2"/>
<keyword evidence="3 6" id="KW-0808">Transferase</keyword>
<dbReference type="NCBIfam" id="TIGR00636">
    <property type="entry name" value="PduO_Nterm"/>
    <property type="match status" value="1"/>
</dbReference>
<sequence>MGNRLSKIYTRTGDDGSTGLGDGSRVPKDSPRVAAYGTVDELNSAVGMVLASAGVPADVAEALTQVQHELFDLGGELCIPGMGMIQDADVERLERVLDGFNEPLPPLKDFILPGGGMAAACCHLARTVCRRAEREVIALARVEEVRPQAQRYLNRLSDLLFVLCRVLARASGHGEVLWQHERRRKPQG</sequence>
<evidence type="ECO:0000256" key="1">
    <source>
        <dbReference type="ARBA" id="ARBA00007487"/>
    </source>
</evidence>
<dbReference type="SUPFAM" id="SSF89028">
    <property type="entry name" value="Cobalamin adenosyltransferase-like"/>
    <property type="match status" value="1"/>
</dbReference>
<keyword evidence="4 6" id="KW-0547">Nucleotide-binding</keyword>
<dbReference type="InterPro" id="IPR036451">
    <property type="entry name" value="CblAdoTrfase-like_sf"/>
</dbReference>
<evidence type="ECO:0000313" key="9">
    <source>
        <dbReference type="EMBL" id="PWK88580.1"/>
    </source>
</evidence>
<dbReference type="GO" id="GO:0005524">
    <property type="term" value="F:ATP binding"/>
    <property type="evidence" value="ECO:0007669"/>
    <property type="project" value="UniProtKB-UniRule"/>
</dbReference>
<comment type="caution">
    <text evidence="9">The sequence shown here is derived from an EMBL/GenBank/DDBJ whole genome shotgun (WGS) entry which is preliminary data.</text>
</comment>
<dbReference type="Pfam" id="PF01923">
    <property type="entry name" value="Cob_adeno_trans"/>
    <property type="match status" value="1"/>
</dbReference>
<comment type="catalytic activity">
    <reaction evidence="6">
        <text>2 cob(II)yrinate a,c diamide + reduced [electron-transfer flavoprotein] + 2 ATP = 2 adenosylcob(III)yrinate a,c-diamide + 2 triphosphate + oxidized [electron-transfer flavoprotein] + 3 H(+)</text>
        <dbReference type="Rhea" id="RHEA:11528"/>
        <dbReference type="Rhea" id="RHEA-COMP:10685"/>
        <dbReference type="Rhea" id="RHEA-COMP:10686"/>
        <dbReference type="ChEBI" id="CHEBI:15378"/>
        <dbReference type="ChEBI" id="CHEBI:18036"/>
        <dbReference type="ChEBI" id="CHEBI:30616"/>
        <dbReference type="ChEBI" id="CHEBI:57692"/>
        <dbReference type="ChEBI" id="CHEBI:58307"/>
        <dbReference type="ChEBI" id="CHEBI:58503"/>
        <dbReference type="ChEBI" id="CHEBI:58537"/>
        <dbReference type="EC" id="2.5.1.17"/>
    </reaction>
</comment>
<evidence type="ECO:0000259" key="8">
    <source>
        <dbReference type="Pfam" id="PF01923"/>
    </source>
</evidence>
<gene>
    <name evidence="9" type="ORF">C7456_105111</name>
</gene>
<dbReference type="Proteomes" id="UP000245812">
    <property type="component" value="Unassembled WGS sequence"/>
</dbReference>
<dbReference type="UniPathway" id="UPA00148">
    <property type="reaction ID" value="UER00233"/>
</dbReference>
<dbReference type="EC" id="2.5.1.17" evidence="6"/>
<reference evidence="9 10" key="1">
    <citation type="submission" date="2018-05" db="EMBL/GenBank/DDBJ databases">
        <title>Genomic Encyclopedia of Type Strains, Phase IV (KMG-IV): sequencing the most valuable type-strain genomes for metagenomic binning, comparative biology and taxonomic classification.</title>
        <authorList>
            <person name="Goeker M."/>
        </authorList>
    </citation>
    <scope>NUCLEOTIDE SEQUENCE [LARGE SCALE GENOMIC DNA]</scope>
    <source>
        <strain evidence="9 10">DSM 14263</strain>
    </source>
</reference>
<keyword evidence="6" id="KW-0169">Cobalamin biosynthesis</keyword>
<dbReference type="PANTHER" id="PTHR12213">
    <property type="entry name" value="CORRINOID ADENOSYLTRANSFERASE"/>
    <property type="match status" value="1"/>
</dbReference>
<evidence type="ECO:0000256" key="6">
    <source>
        <dbReference type="RuleBase" id="RU366026"/>
    </source>
</evidence>
<accession>A0A316INA0</accession>
<dbReference type="RefSeq" id="WP_109723197.1">
    <property type="nucleotide sequence ID" value="NZ_MSZV01000012.1"/>
</dbReference>
<evidence type="ECO:0000256" key="7">
    <source>
        <dbReference type="SAM" id="MobiDB-lite"/>
    </source>
</evidence>
<keyword evidence="5 6" id="KW-0067">ATP-binding</keyword>
<name>A0A316INA0_9GAMM</name>
<dbReference type="InterPro" id="IPR029499">
    <property type="entry name" value="PduO-typ"/>
</dbReference>
<evidence type="ECO:0000256" key="3">
    <source>
        <dbReference type="ARBA" id="ARBA00022679"/>
    </source>
</evidence>
<evidence type="ECO:0000256" key="2">
    <source>
        <dbReference type="ARBA" id="ARBA00011233"/>
    </source>
</evidence>
<dbReference type="InterPro" id="IPR016030">
    <property type="entry name" value="CblAdoTrfase-like"/>
</dbReference>
<keyword evidence="10" id="KW-1185">Reference proteome</keyword>
<comment type="similarity">
    <text evidence="1 6">Belongs to the Cob(I)alamin adenosyltransferase family.</text>
</comment>
<dbReference type="AlphaFoldDB" id="A0A316INA0"/>
<dbReference type="EMBL" id="QGHC01000005">
    <property type="protein sequence ID" value="PWK88580.1"/>
    <property type="molecule type" value="Genomic_DNA"/>
</dbReference>
<comment type="pathway">
    <text evidence="6">Cofactor biosynthesis; adenosylcobalamin biosynthesis; adenosylcobalamin from cob(II)yrinate a,c-diamide: step 2/7.</text>
</comment>